<dbReference type="Pfam" id="PF08546">
    <property type="entry name" value="ApbA_C"/>
    <property type="match status" value="1"/>
</dbReference>
<dbReference type="Gene3D" id="1.10.1040.10">
    <property type="entry name" value="N-(1-d-carboxylethyl)-l-norvaline Dehydrogenase, domain 2"/>
    <property type="match status" value="1"/>
</dbReference>
<comment type="catalytic activity">
    <reaction evidence="4">
        <text>(R)-pantoate + NADP(+) = 2-dehydropantoate + NADPH + H(+)</text>
        <dbReference type="Rhea" id="RHEA:16233"/>
        <dbReference type="ChEBI" id="CHEBI:11561"/>
        <dbReference type="ChEBI" id="CHEBI:15378"/>
        <dbReference type="ChEBI" id="CHEBI:15980"/>
        <dbReference type="ChEBI" id="CHEBI:57783"/>
        <dbReference type="ChEBI" id="CHEBI:58349"/>
        <dbReference type="EC" id="1.1.1.169"/>
    </reaction>
</comment>
<keyword evidence="8" id="KW-1185">Reference proteome</keyword>
<dbReference type="PANTHER" id="PTHR21708:SF26">
    <property type="entry name" value="2-DEHYDROPANTOATE 2-REDUCTASE"/>
    <property type="match status" value="1"/>
</dbReference>
<evidence type="ECO:0000259" key="6">
    <source>
        <dbReference type="Pfam" id="PF08546"/>
    </source>
</evidence>
<dbReference type="RefSeq" id="WP_132152752.1">
    <property type="nucleotide sequence ID" value="NZ_SLWR01000009.1"/>
</dbReference>
<comment type="caution">
    <text evidence="7">The sequence shown here is derived from an EMBL/GenBank/DDBJ whole genome shotgun (WGS) entry which is preliminary data.</text>
</comment>
<dbReference type="InterPro" id="IPR036291">
    <property type="entry name" value="NAD(P)-bd_dom_sf"/>
</dbReference>
<dbReference type="EMBL" id="SLWR01000009">
    <property type="protein sequence ID" value="TCO45032.1"/>
    <property type="molecule type" value="Genomic_DNA"/>
</dbReference>
<evidence type="ECO:0000256" key="4">
    <source>
        <dbReference type="RuleBase" id="RU362068"/>
    </source>
</evidence>
<evidence type="ECO:0000313" key="7">
    <source>
        <dbReference type="EMBL" id="TCO45032.1"/>
    </source>
</evidence>
<dbReference type="NCBIfam" id="TIGR00745">
    <property type="entry name" value="apbA_panE"/>
    <property type="match status" value="1"/>
</dbReference>
<keyword evidence="3 4" id="KW-0560">Oxidoreductase</keyword>
<dbReference type="AlphaFoldDB" id="A0A4R2IKR7"/>
<comment type="similarity">
    <text evidence="1 4">Belongs to the ketopantoate reductase family.</text>
</comment>
<feature type="domain" description="Ketopantoate reductase N-terminal" evidence="5">
    <location>
        <begin position="7"/>
        <end position="135"/>
    </location>
</feature>
<dbReference type="SUPFAM" id="SSF48179">
    <property type="entry name" value="6-phosphogluconate dehydrogenase C-terminal domain-like"/>
    <property type="match status" value="1"/>
</dbReference>
<dbReference type="InterPro" id="IPR013752">
    <property type="entry name" value="KPA_reductase"/>
</dbReference>
<dbReference type="GO" id="GO:0015940">
    <property type="term" value="P:pantothenate biosynthetic process"/>
    <property type="evidence" value="ECO:0007669"/>
    <property type="project" value="UniProtKB-UniPathway"/>
</dbReference>
<evidence type="ECO:0000259" key="5">
    <source>
        <dbReference type="Pfam" id="PF02558"/>
    </source>
</evidence>
<keyword evidence="4" id="KW-0566">Pantothenate biosynthesis</keyword>
<proteinExistence type="inferred from homology"/>
<organism evidence="7 8">
    <name type="scientific">Kribbella antiqua</name>
    <dbReference type="NCBI Taxonomy" id="2512217"/>
    <lineage>
        <taxon>Bacteria</taxon>
        <taxon>Bacillati</taxon>
        <taxon>Actinomycetota</taxon>
        <taxon>Actinomycetes</taxon>
        <taxon>Propionibacteriales</taxon>
        <taxon>Kribbellaceae</taxon>
        <taxon>Kribbella</taxon>
    </lineage>
</organism>
<feature type="domain" description="Ketopantoate reductase C-terminal" evidence="6">
    <location>
        <begin position="171"/>
        <end position="292"/>
    </location>
</feature>
<keyword evidence="2 4" id="KW-0521">NADP</keyword>
<protein>
    <recommendedName>
        <fullName evidence="4">2-dehydropantoate 2-reductase</fullName>
        <ecNumber evidence="4">1.1.1.169</ecNumber>
    </recommendedName>
    <alternativeName>
        <fullName evidence="4">Ketopantoate reductase</fullName>
    </alternativeName>
</protein>
<dbReference type="GO" id="GO:0008677">
    <property type="term" value="F:2-dehydropantoate 2-reductase activity"/>
    <property type="evidence" value="ECO:0007669"/>
    <property type="project" value="UniProtKB-EC"/>
</dbReference>
<dbReference type="Proteomes" id="UP000295573">
    <property type="component" value="Unassembled WGS sequence"/>
</dbReference>
<name>A0A4R2IKR7_9ACTN</name>
<dbReference type="EC" id="1.1.1.169" evidence="4"/>
<evidence type="ECO:0000313" key="8">
    <source>
        <dbReference type="Proteomes" id="UP000295573"/>
    </source>
</evidence>
<reference evidence="7 8" key="1">
    <citation type="journal article" date="2015" name="Stand. Genomic Sci.">
        <title>Genomic Encyclopedia of Bacterial and Archaeal Type Strains, Phase III: the genomes of soil and plant-associated and newly described type strains.</title>
        <authorList>
            <person name="Whitman W.B."/>
            <person name="Woyke T."/>
            <person name="Klenk H.P."/>
            <person name="Zhou Y."/>
            <person name="Lilburn T.G."/>
            <person name="Beck B.J."/>
            <person name="De Vos P."/>
            <person name="Vandamme P."/>
            <person name="Eisen J.A."/>
            <person name="Garrity G."/>
            <person name="Hugenholtz P."/>
            <person name="Kyrpides N.C."/>
        </authorList>
    </citation>
    <scope>NUCLEOTIDE SEQUENCE [LARGE SCALE GENOMIC DNA]</scope>
    <source>
        <strain evidence="7 8">VKM Ac-2541</strain>
    </source>
</reference>
<dbReference type="SUPFAM" id="SSF51735">
    <property type="entry name" value="NAD(P)-binding Rossmann-fold domains"/>
    <property type="match status" value="1"/>
</dbReference>
<dbReference type="Pfam" id="PF02558">
    <property type="entry name" value="ApbA"/>
    <property type="match status" value="1"/>
</dbReference>
<dbReference type="InterPro" id="IPR003710">
    <property type="entry name" value="ApbA"/>
</dbReference>
<dbReference type="UniPathway" id="UPA00028">
    <property type="reaction ID" value="UER00004"/>
</dbReference>
<dbReference type="PANTHER" id="PTHR21708">
    <property type="entry name" value="PROBABLE 2-DEHYDROPANTOATE 2-REDUCTASE"/>
    <property type="match status" value="1"/>
</dbReference>
<dbReference type="Gene3D" id="3.40.50.720">
    <property type="entry name" value="NAD(P)-binding Rossmann-like Domain"/>
    <property type="match status" value="1"/>
</dbReference>
<dbReference type="InterPro" id="IPR051402">
    <property type="entry name" value="KPR-Related"/>
</dbReference>
<comment type="pathway">
    <text evidence="4">Cofactor biosynthesis; (R)-pantothenate biosynthesis; (R)-pantoate from 3-methyl-2-oxobutanoate: step 2/2.</text>
</comment>
<dbReference type="InterPro" id="IPR013332">
    <property type="entry name" value="KPR_N"/>
</dbReference>
<dbReference type="FunFam" id="1.10.1040.10:FF:000017">
    <property type="entry name" value="2-dehydropantoate 2-reductase"/>
    <property type="match status" value="1"/>
</dbReference>
<accession>A0A4R2IKR7</accession>
<dbReference type="OrthoDB" id="9796561at2"/>
<dbReference type="GO" id="GO:0005737">
    <property type="term" value="C:cytoplasm"/>
    <property type="evidence" value="ECO:0007669"/>
    <property type="project" value="TreeGrafter"/>
</dbReference>
<evidence type="ECO:0000256" key="3">
    <source>
        <dbReference type="ARBA" id="ARBA00023002"/>
    </source>
</evidence>
<gene>
    <name evidence="7" type="ORF">EV646_109207</name>
</gene>
<dbReference type="InterPro" id="IPR013328">
    <property type="entry name" value="6PGD_dom2"/>
</dbReference>
<sequence length="298" mass="31112">MNPGRSVTVIGAGAMGVLFGASLAQSGHRVTICAGRPIDRMELVDGDSAEAFPVHHVMDPADLSPSALVVLAVKAHHTVAVGDWLTAATKDGSPVLVAQNGIEHGDRVRPFVGDAPVIPAVVFAPVERTAPGRAIARRSAGPDLCMPDNPVARRVATLLSEGGLRPRLEADFTTAAWTKLLTNLVSNSITALTGRRTEVVRDPAIACYARELVTEAASVARAAGAAIPEQNALQIVDWLQALPEGSTTSMLTDRTAGRPLEHDAISGAILRAADGHGIETPRIRTLHALLNATSEGLI</sequence>
<comment type="function">
    <text evidence="4">Catalyzes the NADPH-dependent reduction of ketopantoate into pantoic acid.</text>
</comment>
<dbReference type="InterPro" id="IPR008927">
    <property type="entry name" value="6-PGluconate_DH-like_C_sf"/>
</dbReference>
<evidence type="ECO:0000256" key="2">
    <source>
        <dbReference type="ARBA" id="ARBA00022857"/>
    </source>
</evidence>
<evidence type="ECO:0000256" key="1">
    <source>
        <dbReference type="ARBA" id="ARBA00007870"/>
    </source>
</evidence>